<organism evidence="6 7">
    <name type="scientific">Knipowitschia caucasica</name>
    <name type="common">Caucasian dwarf goby</name>
    <name type="synonym">Pomatoschistus caucasicus</name>
    <dbReference type="NCBI Taxonomy" id="637954"/>
    <lineage>
        <taxon>Eukaryota</taxon>
        <taxon>Metazoa</taxon>
        <taxon>Chordata</taxon>
        <taxon>Craniata</taxon>
        <taxon>Vertebrata</taxon>
        <taxon>Euteleostomi</taxon>
        <taxon>Actinopterygii</taxon>
        <taxon>Neopterygii</taxon>
        <taxon>Teleostei</taxon>
        <taxon>Neoteleostei</taxon>
        <taxon>Acanthomorphata</taxon>
        <taxon>Gobiaria</taxon>
        <taxon>Gobiiformes</taxon>
        <taxon>Gobioidei</taxon>
        <taxon>Gobiidae</taxon>
        <taxon>Gobiinae</taxon>
        <taxon>Knipowitschia</taxon>
    </lineage>
</organism>
<name>A0AAV2JIX2_KNICA</name>
<evidence type="ECO:0000256" key="4">
    <source>
        <dbReference type="SAM" id="MobiDB-lite"/>
    </source>
</evidence>
<keyword evidence="2 3" id="KW-0175">Coiled coil</keyword>
<dbReference type="GO" id="GO:0005200">
    <property type="term" value="F:structural constituent of cytoskeleton"/>
    <property type="evidence" value="ECO:0007669"/>
    <property type="project" value="TreeGrafter"/>
</dbReference>
<dbReference type="GO" id="GO:0033693">
    <property type="term" value="P:neurofilament bundle assembly"/>
    <property type="evidence" value="ECO:0007669"/>
    <property type="project" value="TreeGrafter"/>
</dbReference>
<accession>A0AAV2JIX2</accession>
<evidence type="ECO:0000313" key="6">
    <source>
        <dbReference type="EMBL" id="CAL1577472.1"/>
    </source>
</evidence>
<dbReference type="Gene3D" id="1.20.5.1160">
    <property type="entry name" value="Vasodilator-stimulated phosphoprotein"/>
    <property type="match status" value="1"/>
</dbReference>
<dbReference type="Proteomes" id="UP001497482">
    <property type="component" value="Chromosome 13"/>
</dbReference>
<dbReference type="AlphaFoldDB" id="A0AAV2JIX2"/>
<dbReference type="Gene3D" id="1.20.5.500">
    <property type="entry name" value="Single helix bin"/>
    <property type="match status" value="1"/>
</dbReference>
<dbReference type="EMBL" id="OZ035835">
    <property type="protein sequence ID" value="CAL1577472.1"/>
    <property type="molecule type" value="Genomic_DNA"/>
</dbReference>
<proteinExistence type="predicted"/>
<dbReference type="Pfam" id="PF00038">
    <property type="entry name" value="Filament"/>
    <property type="match status" value="1"/>
</dbReference>
<feature type="compositionally biased region" description="Low complexity" evidence="4">
    <location>
        <begin position="79"/>
        <end position="91"/>
    </location>
</feature>
<dbReference type="GO" id="GO:0030424">
    <property type="term" value="C:axon"/>
    <property type="evidence" value="ECO:0007669"/>
    <property type="project" value="TreeGrafter"/>
</dbReference>
<dbReference type="FunFam" id="1.20.5.170:FF:000002">
    <property type="entry name" value="Type I keratin KA11"/>
    <property type="match status" value="1"/>
</dbReference>
<evidence type="ECO:0000256" key="1">
    <source>
        <dbReference type="ARBA" id="ARBA00022754"/>
    </source>
</evidence>
<evidence type="ECO:0000313" key="7">
    <source>
        <dbReference type="Proteomes" id="UP001497482"/>
    </source>
</evidence>
<dbReference type="Gene3D" id="1.20.5.170">
    <property type="match status" value="1"/>
</dbReference>
<feature type="region of interest" description="Disordered" evidence="4">
    <location>
        <begin position="70"/>
        <end position="95"/>
    </location>
</feature>
<evidence type="ECO:0000259" key="5">
    <source>
        <dbReference type="PROSITE" id="PS51842"/>
    </source>
</evidence>
<gene>
    <name evidence="6" type="ORF">KC01_LOCUS8817</name>
</gene>
<feature type="coiled-coil region" evidence="3">
    <location>
        <begin position="107"/>
        <end position="134"/>
    </location>
</feature>
<feature type="compositionally biased region" description="Polar residues" evidence="4">
    <location>
        <begin position="526"/>
        <end position="536"/>
    </location>
</feature>
<dbReference type="SMART" id="SM01391">
    <property type="entry name" value="Filament"/>
    <property type="match status" value="1"/>
</dbReference>
<protein>
    <recommendedName>
        <fullName evidence="5">IF rod domain-containing protein</fullName>
    </recommendedName>
</protein>
<evidence type="ECO:0000256" key="3">
    <source>
        <dbReference type="SAM" id="Coils"/>
    </source>
</evidence>
<feature type="compositionally biased region" description="Basic and acidic residues" evidence="4">
    <location>
        <begin position="483"/>
        <end position="505"/>
    </location>
</feature>
<dbReference type="InterPro" id="IPR050405">
    <property type="entry name" value="Intermediate_filament"/>
</dbReference>
<dbReference type="GO" id="GO:0099160">
    <property type="term" value="C:postsynaptic intermediate filament cytoskeleton"/>
    <property type="evidence" value="ECO:0007669"/>
    <property type="project" value="TreeGrafter"/>
</dbReference>
<feature type="domain" description="IF rod" evidence="5">
    <location>
        <begin position="96"/>
        <end position="407"/>
    </location>
</feature>
<keyword evidence="1" id="KW-0403">Intermediate filament</keyword>
<dbReference type="SUPFAM" id="SSF64593">
    <property type="entry name" value="Intermediate filament protein, coiled coil region"/>
    <property type="match status" value="2"/>
</dbReference>
<dbReference type="GO" id="GO:0005737">
    <property type="term" value="C:cytoplasm"/>
    <property type="evidence" value="ECO:0007669"/>
    <property type="project" value="TreeGrafter"/>
</dbReference>
<sequence>MYVDTARASASERARRQHLGQRPYVLCERIVGPIKSSPGFILQPDLTQKHNTDIMDTVKSPHRRLDLQRQSNRAGTNAGLGLTASTSTTTTGEMNEKDSLRCLNGRLAGFIDKVHRLEQHNRLLEKEIEEIKGRAQCVASLEEEYGPELRRLRHFVREITQQKHHIELEHCNLEEELAELRKRHEKEAKGRSDAERDITAIKRDIDGAYRAKLQLDQKAKVLVEELQGLKASHEVDVSGMLEQMQEAEDGCRAREFGTPGVTAALRDIREQLESHVGSDARLLEESFTSQFAKLTQAAESKRECLKASQHEIGDYRRQLQARDVELESAKGTREALEKQLRAAEERHKLDLLQYQDTVKQLENELINCKFDMSGYLREYQDLLNVKMALDVEILSYRKLLCGEEARLSSVTDSPFSLPYIYHQSPVYTLPSVNRPGGPRRRPEPQYKFVEEIITETTREIFLSDFEGPSETVALPDPPCSKRGSPEEDGSKDSGQDGDKQERDGQQDDIEEGSIVQNGNEEKEQFCCNSQGVSQTL</sequence>
<keyword evidence="7" id="KW-1185">Reference proteome</keyword>
<dbReference type="GO" id="GO:0005882">
    <property type="term" value="C:intermediate filament"/>
    <property type="evidence" value="ECO:0007669"/>
    <property type="project" value="UniProtKB-KW"/>
</dbReference>
<dbReference type="PANTHER" id="PTHR45652:SF10">
    <property type="entry name" value="NEUROFILAMENT MEDIUM POLYPEPTIDE ISOFORM X1"/>
    <property type="match status" value="1"/>
</dbReference>
<dbReference type="PROSITE" id="PS51842">
    <property type="entry name" value="IF_ROD_2"/>
    <property type="match status" value="1"/>
</dbReference>
<evidence type="ECO:0000256" key="2">
    <source>
        <dbReference type="ARBA" id="ARBA00023054"/>
    </source>
</evidence>
<reference evidence="6 7" key="1">
    <citation type="submission" date="2024-04" db="EMBL/GenBank/DDBJ databases">
        <authorList>
            <person name="Waldvogel A.-M."/>
            <person name="Schoenle A."/>
        </authorList>
    </citation>
    <scope>NUCLEOTIDE SEQUENCE [LARGE SCALE GENOMIC DNA]</scope>
</reference>
<dbReference type="InterPro" id="IPR039008">
    <property type="entry name" value="IF_rod_dom"/>
</dbReference>
<feature type="region of interest" description="Disordered" evidence="4">
    <location>
        <begin position="464"/>
        <end position="536"/>
    </location>
</feature>
<feature type="coiled-coil region" evidence="3">
    <location>
        <begin position="319"/>
        <end position="364"/>
    </location>
</feature>
<dbReference type="PANTHER" id="PTHR45652">
    <property type="entry name" value="GLIAL FIBRILLARY ACIDIC PROTEIN"/>
    <property type="match status" value="1"/>
</dbReference>